<evidence type="ECO:0000256" key="1">
    <source>
        <dbReference type="ARBA" id="ARBA00023242"/>
    </source>
</evidence>
<dbReference type="GO" id="GO:0003700">
    <property type="term" value="F:DNA-binding transcription factor activity"/>
    <property type="evidence" value="ECO:0007669"/>
    <property type="project" value="TreeGrafter"/>
</dbReference>
<keyword evidence="1" id="KW-0539">Nucleus</keyword>
<proteinExistence type="predicted"/>
<dbReference type="Proteomes" id="UP001216150">
    <property type="component" value="Unassembled WGS sequence"/>
</dbReference>
<sequence length="395" mass="45995">MGSGAYRHLNYWDPETNIDYSISPTPTFDSVTESVQEACLMRYFIEELSPWFDHCDELRHFQFVVPRRAQSCPTLKNAIFAVSSRRLCRLPKYSTSKGICYRGQLLPCLKKSSALEYMLKCIPDLVRFPEIQDPVHQENIMAATVILRQYEEMDEEMDENELDTDYYDDQRVNFLAITQSIIDSMTESPWRIPWRMQLIGLLYDKRFTMPILGRIDMIMFAGEVATWCWGQKHPGEWSQLKLREQQLAHDCMGEIEPILDLNADRAKGKIFPTVWYKYDVQVTAIQHFRLAQMILIAESPCLEKATRAAHRKAEAQVRATVLNICGIALGHLRIQPALVNAVIAITLYGEYFTDRDERDALVGIINRTKELHAWPMRKPYETLQRRWEMVDDAEL</sequence>
<evidence type="ECO:0000313" key="3">
    <source>
        <dbReference type="Proteomes" id="UP001216150"/>
    </source>
</evidence>
<keyword evidence="3" id="KW-1185">Reference proteome</keyword>
<accession>A0AAD6DFT4</accession>
<dbReference type="PANTHER" id="PTHR37534">
    <property type="entry name" value="TRANSCRIPTIONAL ACTIVATOR PROTEIN UGA3"/>
    <property type="match status" value="1"/>
</dbReference>
<name>A0AAD6DFT4_9EURO</name>
<organism evidence="2 3">
    <name type="scientific">Penicillium hetheringtonii</name>
    <dbReference type="NCBI Taxonomy" id="911720"/>
    <lineage>
        <taxon>Eukaryota</taxon>
        <taxon>Fungi</taxon>
        <taxon>Dikarya</taxon>
        <taxon>Ascomycota</taxon>
        <taxon>Pezizomycotina</taxon>
        <taxon>Eurotiomycetes</taxon>
        <taxon>Eurotiomycetidae</taxon>
        <taxon>Eurotiales</taxon>
        <taxon>Aspergillaceae</taxon>
        <taxon>Penicillium</taxon>
    </lineage>
</organism>
<reference evidence="2 3" key="1">
    <citation type="journal article" date="2023" name="IMA Fungus">
        <title>Comparative genomic study of the Penicillium genus elucidates a diverse pangenome and 15 lateral gene transfer events.</title>
        <authorList>
            <person name="Petersen C."/>
            <person name="Sorensen T."/>
            <person name="Nielsen M.R."/>
            <person name="Sondergaard T.E."/>
            <person name="Sorensen J.L."/>
            <person name="Fitzpatrick D.A."/>
            <person name="Frisvad J.C."/>
            <person name="Nielsen K.L."/>
        </authorList>
    </citation>
    <scope>NUCLEOTIDE SEQUENCE [LARGE SCALE GENOMIC DNA]</scope>
    <source>
        <strain evidence="2 3">IBT 29057</strain>
    </source>
</reference>
<dbReference type="GO" id="GO:0005634">
    <property type="term" value="C:nucleus"/>
    <property type="evidence" value="ECO:0007669"/>
    <property type="project" value="TreeGrafter"/>
</dbReference>
<evidence type="ECO:0008006" key="4">
    <source>
        <dbReference type="Google" id="ProtNLM"/>
    </source>
</evidence>
<dbReference type="GO" id="GO:0000976">
    <property type="term" value="F:transcription cis-regulatory region binding"/>
    <property type="evidence" value="ECO:0007669"/>
    <property type="project" value="TreeGrafter"/>
</dbReference>
<evidence type="ECO:0000313" key="2">
    <source>
        <dbReference type="EMBL" id="KAJ5579430.1"/>
    </source>
</evidence>
<dbReference type="EMBL" id="JAQJAC010000007">
    <property type="protein sequence ID" value="KAJ5579430.1"/>
    <property type="molecule type" value="Genomic_DNA"/>
</dbReference>
<gene>
    <name evidence="2" type="ORF">N7450_008297</name>
</gene>
<dbReference type="PANTHER" id="PTHR37534:SF2">
    <property type="entry name" value="N-ACETYLTRANSFERASE DOMAIN-CONTAINING PROTEIN"/>
    <property type="match status" value="1"/>
</dbReference>
<dbReference type="GO" id="GO:0045944">
    <property type="term" value="P:positive regulation of transcription by RNA polymerase II"/>
    <property type="evidence" value="ECO:0007669"/>
    <property type="project" value="TreeGrafter"/>
</dbReference>
<protein>
    <recommendedName>
        <fullName evidence="4">Arca-like protein</fullName>
    </recommendedName>
</protein>
<comment type="caution">
    <text evidence="2">The sequence shown here is derived from an EMBL/GenBank/DDBJ whole genome shotgun (WGS) entry which is preliminary data.</text>
</comment>
<dbReference type="AlphaFoldDB" id="A0AAD6DFT4"/>